<name>A0A1V2I9M9_9ACTN</name>
<dbReference type="AlphaFoldDB" id="A0A1V2I9M9"/>
<accession>A0A1V2I9M9</accession>
<sequence>MIVRLEYGPGVESEAAMTAPEGMTAADVAAGLLAILPGVRRVRVWEDGQSFLDVPAVDAARERPAVDVGLLLGEADAGLLAEVAVVLGLDAGLSALAGGAPGRAAAPGGHAGGVS</sequence>
<evidence type="ECO:0000313" key="1">
    <source>
        <dbReference type="EMBL" id="ONH29126.1"/>
    </source>
</evidence>
<proteinExistence type="predicted"/>
<dbReference type="EMBL" id="MOMC01000034">
    <property type="protein sequence ID" value="ONH29126.1"/>
    <property type="molecule type" value="Genomic_DNA"/>
</dbReference>
<keyword evidence="2" id="KW-1185">Reference proteome</keyword>
<comment type="caution">
    <text evidence="1">The sequence shown here is derived from an EMBL/GenBank/DDBJ whole genome shotgun (WGS) entry which is preliminary data.</text>
</comment>
<gene>
    <name evidence="1" type="ORF">BL253_17050</name>
</gene>
<dbReference type="Proteomes" id="UP000188929">
    <property type="component" value="Unassembled WGS sequence"/>
</dbReference>
<organism evidence="1 2">
    <name type="scientific">Pseudofrankia asymbiotica</name>
    <dbReference type="NCBI Taxonomy" id="1834516"/>
    <lineage>
        <taxon>Bacteria</taxon>
        <taxon>Bacillati</taxon>
        <taxon>Actinomycetota</taxon>
        <taxon>Actinomycetes</taxon>
        <taxon>Frankiales</taxon>
        <taxon>Frankiaceae</taxon>
        <taxon>Pseudofrankia</taxon>
    </lineage>
</organism>
<evidence type="ECO:0000313" key="2">
    <source>
        <dbReference type="Proteomes" id="UP000188929"/>
    </source>
</evidence>
<dbReference type="STRING" id="1834516.BL253_17050"/>
<protein>
    <submittedName>
        <fullName evidence="1">Uncharacterized protein</fullName>
    </submittedName>
</protein>
<reference evidence="2" key="1">
    <citation type="submission" date="2016-10" db="EMBL/GenBank/DDBJ databases">
        <title>Frankia sp. NRRL B-16386 Genome sequencing.</title>
        <authorList>
            <person name="Ghodhbane-Gtari F."/>
            <person name="Swanson E."/>
            <person name="Gueddou A."/>
            <person name="Hezbri K."/>
            <person name="Ktari K."/>
            <person name="Nouioui I."/>
            <person name="Morris K."/>
            <person name="Simpson S."/>
            <person name="Abebe-Akele F."/>
            <person name="Thomas K."/>
            <person name="Gtari M."/>
            <person name="Tisa L.S."/>
        </authorList>
    </citation>
    <scope>NUCLEOTIDE SEQUENCE [LARGE SCALE GENOMIC DNA]</scope>
    <source>
        <strain evidence="2">NRRL B-16386</strain>
    </source>
</reference>